<feature type="transmembrane region" description="Helical" evidence="7">
    <location>
        <begin position="184"/>
        <end position="205"/>
    </location>
</feature>
<feature type="transmembrane region" description="Helical" evidence="7">
    <location>
        <begin position="151"/>
        <end position="172"/>
    </location>
</feature>
<dbReference type="Proteomes" id="UP001327560">
    <property type="component" value="Chromosome 5"/>
</dbReference>
<comment type="similarity">
    <text evidence="2 7">Belongs to the purine permeases (TC 2.A.7.14) family.</text>
</comment>
<keyword evidence="5 7" id="KW-1133">Transmembrane helix</keyword>
<feature type="transmembrane region" description="Helical" evidence="7">
    <location>
        <begin position="318"/>
        <end position="336"/>
    </location>
</feature>
<feature type="transmembrane region" description="Helical" evidence="7">
    <location>
        <begin position="28"/>
        <end position="49"/>
    </location>
</feature>
<dbReference type="PANTHER" id="PTHR31376">
    <property type="entry name" value="OS09G0467300 PROTEIN-RELATED"/>
    <property type="match status" value="1"/>
</dbReference>
<dbReference type="EMBL" id="CP136894">
    <property type="protein sequence ID" value="WOL08744.1"/>
    <property type="molecule type" value="Genomic_DNA"/>
</dbReference>
<dbReference type="Pfam" id="PF16913">
    <property type="entry name" value="PUNUT"/>
    <property type="match status" value="1"/>
</dbReference>
<dbReference type="AlphaFoldDB" id="A0AAQ3QF69"/>
<feature type="transmembrane region" description="Helical" evidence="7">
    <location>
        <begin position="294"/>
        <end position="312"/>
    </location>
</feature>
<proteinExistence type="inferred from homology"/>
<dbReference type="PANTHER" id="PTHR31376:SF105">
    <property type="entry name" value="PURINE PERMEASE-RELATED"/>
    <property type="match status" value="1"/>
</dbReference>
<evidence type="ECO:0000256" key="2">
    <source>
        <dbReference type="ARBA" id="ARBA00006213"/>
    </source>
</evidence>
<sequence>MAMEVESQRSPPNRGNEMNKYLMTSFKFLNYSAMLITSVIYPLLFRLYYIHGGQRKWFTSWLQTSAWPLTLIPLAASAPPRTNQPPPKLWISTPPVVVACSLLGILIGLVDFLYAYAAAYLPVSTSSIILSTQLAFTALFAFLVTRQKFTAFSVNAVVLLMTSSVLLGLNANGDRPEGVSKGKYLLGFFLLLLASALYGLFLPLLELTYNKAKHAVCYTMAMEVQLLIGFFATAFCTVGMIANNDFHVIEREAQEFGLGELKYYMIVTWSSIVCDILFIAIVGTVFYGSALLSGIIFSFSTPIIEVFAVIFLDESFSSAKGVALVLSFWGFAYYFYGEYKMSKKKSPVVVEPVHEDS</sequence>
<reference evidence="8 9" key="1">
    <citation type="submission" date="2023-10" db="EMBL/GenBank/DDBJ databases">
        <title>Chromosome-scale genome assembly provides insights into flower coloration mechanisms of Canna indica.</title>
        <authorList>
            <person name="Li C."/>
        </authorList>
    </citation>
    <scope>NUCLEOTIDE SEQUENCE [LARGE SCALE GENOMIC DNA]</scope>
    <source>
        <tissue evidence="8">Flower</tissue>
    </source>
</reference>
<evidence type="ECO:0000313" key="9">
    <source>
        <dbReference type="Proteomes" id="UP001327560"/>
    </source>
</evidence>
<keyword evidence="3 7" id="KW-0813">Transport</keyword>
<evidence type="ECO:0000256" key="7">
    <source>
        <dbReference type="RuleBase" id="RU368015"/>
    </source>
</evidence>
<gene>
    <name evidence="8" type="ORF">Cni_G17497</name>
</gene>
<evidence type="ECO:0000313" key="8">
    <source>
        <dbReference type="EMBL" id="WOL08744.1"/>
    </source>
</evidence>
<dbReference type="InterPro" id="IPR030182">
    <property type="entry name" value="PUP_plant"/>
</dbReference>
<evidence type="ECO:0000256" key="6">
    <source>
        <dbReference type="ARBA" id="ARBA00023136"/>
    </source>
</evidence>
<feature type="transmembrane region" description="Helical" evidence="7">
    <location>
        <begin position="96"/>
        <end position="117"/>
    </location>
</feature>
<evidence type="ECO:0000256" key="4">
    <source>
        <dbReference type="ARBA" id="ARBA00022692"/>
    </source>
</evidence>
<keyword evidence="9" id="KW-1185">Reference proteome</keyword>
<comment type="caution">
    <text evidence="7">Lacks conserved residue(s) required for the propagation of feature annotation.</text>
</comment>
<feature type="transmembrane region" description="Helical" evidence="7">
    <location>
        <begin position="263"/>
        <end position="287"/>
    </location>
</feature>
<keyword evidence="4 7" id="KW-0812">Transmembrane</keyword>
<dbReference type="GO" id="GO:0016020">
    <property type="term" value="C:membrane"/>
    <property type="evidence" value="ECO:0007669"/>
    <property type="project" value="UniProtKB-SubCell"/>
</dbReference>
<organism evidence="8 9">
    <name type="scientific">Canna indica</name>
    <name type="common">Indian-shot</name>
    <dbReference type="NCBI Taxonomy" id="4628"/>
    <lineage>
        <taxon>Eukaryota</taxon>
        <taxon>Viridiplantae</taxon>
        <taxon>Streptophyta</taxon>
        <taxon>Embryophyta</taxon>
        <taxon>Tracheophyta</taxon>
        <taxon>Spermatophyta</taxon>
        <taxon>Magnoliopsida</taxon>
        <taxon>Liliopsida</taxon>
        <taxon>Zingiberales</taxon>
        <taxon>Cannaceae</taxon>
        <taxon>Canna</taxon>
    </lineage>
</organism>
<comment type="subcellular location">
    <subcellularLocation>
        <location evidence="1 7">Membrane</location>
        <topology evidence="1 7">Multi-pass membrane protein</topology>
    </subcellularLocation>
</comment>
<dbReference type="GO" id="GO:0015211">
    <property type="term" value="F:purine nucleoside transmembrane transporter activity"/>
    <property type="evidence" value="ECO:0007669"/>
    <property type="project" value="UniProtKB-UniRule"/>
</dbReference>
<protein>
    <recommendedName>
        <fullName evidence="7">Probable purine permease</fullName>
    </recommendedName>
</protein>
<evidence type="ECO:0000256" key="1">
    <source>
        <dbReference type="ARBA" id="ARBA00004141"/>
    </source>
</evidence>
<keyword evidence="6 7" id="KW-0472">Membrane</keyword>
<dbReference type="SUPFAM" id="SSF103481">
    <property type="entry name" value="Multidrug resistance efflux transporter EmrE"/>
    <property type="match status" value="1"/>
</dbReference>
<name>A0AAQ3QF69_9LILI</name>
<feature type="transmembrane region" description="Helical" evidence="7">
    <location>
        <begin position="226"/>
        <end position="243"/>
    </location>
</feature>
<accession>A0AAQ3QF69</accession>
<dbReference type="GO" id="GO:0005345">
    <property type="term" value="F:purine nucleobase transmembrane transporter activity"/>
    <property type="evidence" value="ECO:0007669"/>
    <property type="project" value="UniProtKB-UniRule"/>
</dbReference>
<feature type="transmembrane region" description="Helical" evidence="7">
    <location>
        <begin position="123"/>
        <end position="144"/>
    </location>
</feature>
<dbReference type="InterPro" id="IPR037185">
    <property type="entry name" value="EmrE-like"/>
</dbReference>
<evidence type="ECO:0000256" key="3">
    <source>
        <dbReference type="ARBA" id="ARBA00022448"/>
    </source>
</evidence>
<evidence type="ECO:0000256" key="5">
    <source>
        <dbReference type="ARBA" id="ARBA00022989"/>
    </source>
</evidence>